<dbReference type="InterPro" id="IPR036514">
    <property type="entry name" value="SGNH_hydro_sf"/>
</dbReference>
<gene>
    <name evidence="3" type="ORF">Q4Q35_03020</name>
</gene>
<dbReference type="PANTHER" id="PTHR46320">
    <property type="entry name" value="GLYCEROPHOSPHODIESTER PHOSPHODIESTERASE 1"/>
    <property type="match status" value="1"/>
</dbReference>
<keyword evidence="4" id="KW-1185">Reference proteome</keyword>
<dbReference type="InterPro" id="IPR005181">
    <property type="entry name" value="SASA"/>
</dbReference>
<dbReference type="InterPro" id="IPR032160">
    <property type="entry name" value="DUF4996"/>
</dbReference>
<dbReference type="Proteomes" id="UP001176883">
    <property type="component" value="Unassembled WGS sequence"/>
</dbReference>
<comment type="caution">
    <text evidence="3">The sequence shown here is derived from an EMBL/GenBank/DDBJ whole genome shotgun (WGS) entry which is preliminary data.</text>
</comment>
<reference evidence="3" key="1">
    <citation type="submission" date="2023-07" db="EMBL/GenBank/DDBJ databases">
        <title>Two novel species in the genus Flavivirga.</title>
        <authorList>
            <person name="Kwon K."/>
        </authorList>
    </citation>
    <scope>NUCLEOTIDE SEQUENCE</scope>
    <source>
        <strain evidence="3">KCTC 52353</strain>
    </source>
</reference>
<dbReference type="Pfam" id="PF03629">
    <property type="entry name" value="SASA"/>
    <property type="match status" value="1"/>
</dbReference>
<dbReference type="PROSITE" id="PS51704">
    <property type="entry name" value="GP_PDE"/>
    <property type="match status" value="1"/>
</dbReference>
<dbReference type="SUPFAM" id="SSF52266">
    <property type="entry name" value="SGNH hydrolase"/>
    <property type="match status" value="1"/>
</dbReference>
<dbReference type="SUPFAM" id="SSF51695">
    <property type="entry name" value="PLC-like phosphodiesterases"/>
    <property type="match status" value="1"/>
</dbReference>
<evidence type="ECO:0000313" key="4">
    <source>
        <dbReference type="Proteomes" id="UP001176883"/>
    </source>
</evidence>
<dbReference type="Gene3D" id="3.40.50.1110">
    <property type="entry name" value="SGNH hydrolase"/>
    <property type="match status" value="1"/>
</dbReference>
<dbReference type="InterPro" id="IPR030395">
    <property type="entry name" value="GP_PDE_dom"/>
</dbReference>
<evidence type="ECO:0000313" key="3">
    <source>
        <dbReference type="EMBL" id="MDO5968767.1"/>
    </source>
</evidence>
<protein>
    <submittedName>
        <fullName evidence="3">Sialate O-acetylesterase</fullName>
    </submittedName>
</protein>
<dbReference type="Pfam" id="PF16387">
    <property type="entry name" value="DUF4996"/>
    <property type="match status" value="1"/>
</dbReference>
<dbReference type="RefSeq" id="WP_303276446.1">
    <property type="nucleotide sequence ID" value="NZ_JAUOEK010000050.1"/>
</dbReference>
<dbReference type="InterPro" id="IPR017946">
    <property type="entry name" value="PLC-like_Pdiesterase_TIM-brl"/>
</dbReference>
<sequence length="549" mass="62492">MLLNNLLSRIYKNSVRIIIVTILFLQQNVNAQKKLFVFTGQSNMAGRAAIEEVDFKKIPNVYLLNNEGDFIPAHNPLNLHSNIKKETYRQRLGPVYSFAKAIHRAYPKDSILLIVNARGGTAIERFMKGDSTAYYKKTIDRIKHAQQKEPSATLEAIVWHQGESNRNNYQTYLPNLNKLIADYRADLNSPDLPFICGQLGFWNPEYEHIRNEISKIEATIPNAFLVSSDGLTNFDEHHFNSKSQRLLGLRYAKKYLEIKNLPNHDILNATNTSSFASLKEMLQKPIDNYVMVAAHRGDWRNAPENSLQSIDMAIAMGVDIVEIDIAVTADNIPILMHDKTLNRTTNCKGLVKDHTYASISKCKLKDGIDDLTGRNIPTLEEALKKVKGKILINIDKGEDHIPLVYALLKKTKTLDQAIFSSYYPYEKLKNLSGSLIDSVLYMPKIKHDTKGPEKYLKTFLKNIQSVILQTRALTEQDSLLQMIPNAKSEGLWLWMNTLEPFHSAGHTDEKIVEDPDTHLGWVLDQGTTIIQTDRPQIVLEYLRKKGLHN</sequence>
<dbReference type="Gene3D" id="3.20.20.190">
    <property type="entry name" value="Phosphatidylinositol (PI) phosphodiesterase"/>
    <property type="match status" value="1"/>
</dbReference>
<organism evidence="3 4">
    <name type="scientific">Flavivirga aquimarina</name>
    <dbReference type="NCBI Taxonomy" id="2027862"/>
    <lineage>
        <taxon>Bacteria</taxon>
        <taxon>Pseudomonadati</taxon>
        <taxon>Bacteroidota</taxon>
        <taxon>Flavobacteriia</taxon>
        <taxon>Flavobacteriales</taxon>
        <taxon>Flavobacteriaceae</taxon>
        <taxon>Flavivirga</taxon>
    </lineage>
</organism>
<accession>A0ABT8W6Q9</accession>
<feature type="domain" description="GP-PDE" evidence="2">
    <location>
        <begin position="290"/>
        <end position="542"/>
    </location>
</feature>
<dbReference type="PANTHER" id="PTHR46320:SF1">
    <property type="entry name" value="GLYCEROPHOSPHODIESTER PHOSPHODIESTERASE 1"/>
    <property type="match status" value="1"/>
</dbReference>
<name>A0ABT8W6Q9_9FLAO</name>
<keyword evidence="1" id="KW-0378">Hydrolase</keyword>
<dbReference type="Pfam" id="PF03009">
    <property type="entry name" value="GDPD"/>
    <property type="match status" value="1"/>
</dbReference>
<proteinExistence type="predicted"/>
<evidence type="ECO:0000259" key="2">
    <source>
        <dbReference type="PROSITE" id="PS51704"/>
    </source>
</evidence>
<dbReference type="CDD" id="cd08566">
    <property type="entry name" value="GDPD_AtGDE_like"/>
    <property type="match status" value="1"/>
</dbReference>
<dbReference type="EMBL" id="JAUOEK010000050">
    <property type="protein sequence ID" value="MDO5968767.1"/>
    <property type="molecule type" value="Genomic_DNA"/>
</dbReference>
<evidence type="ECO:0000256" key="1">
    <source>
        <dbReference type="ARBA" id="ARBA00022801"/>
    </source>
</evidence>